<accession>A0ABT8R6P7</accession>
<gene>
    <name evidence="4" type="ORF">Q0590_16030</name>
</gene>
<dbReference type="CDD" id="cd04301">
    <property type="entry name" value="NAT_SF"/>
    <property type="match status" value="1"/>
</dbReference>
<protein>
    <submittedName>
        <fullName evidence="4">N-acetyltransferase</fullName>
        <ecNumber evidence="4">2.3.1.-</ecNumber>
    </submittedName>
</protein>
<evidence type="ECO:0000256" key="1">
    <source>
        <dbReference type="ARBA" id="ARBA00022679"/>
    </source>
</evidence>
<keyword evidence="2 4" id="KW-0012">Acyltransferase</keyword>
<feature type="domain" description="N-acetyltransferase" evidence="3">
    <location>
        <begin position="11"/>
        <end position="182"/>
    </location>
</feature>
<dbReference type="Pfam" id="PF00583">
    <property type="entry name" value="Acetyltransf_1"/>
    <property type="match status" value="1"/>
</dbReference>
<dbReference type="EMBL" id="JAUKPO010000008">
    <property type="protein sequence ID" value="MDO1447781.1"/>
    <property type="molecule type" value="Genomic_DNA"/>
</dbReference>
<dbReference type="PANTHER" id="PTHR42919:SF8">
    <property type="entry name" value="N-ALPHA-ACETYLTRANSFERASE 50"/>
    <property type="match status" value="1"/>
</dbReference>
<evidence type="ECO:0000259" key="3">
    <source>
        <dbReference type="PROSITE" id="PS51186"/>
    </source>
</evidence>
<dbReference type="InterPro" id="IPR000182">
    <property type="entry name" value="GNAT_dom"/>
</dbReference>
<keyword evidence="1 4" id="KW-0808">Transferase</keyword>
<sequence>MATQATSAEGIHIRQATEKDASLLLDLSAQTFNQAFGNQNSCDNMTAYMASAFTQDQILEEIKSPSSIFLMAYIAGYETPVGYTKLRTGKTPKELKGAKALEIHRIYVLQEMIGHGVGKALMERCLAIAQREKYEVIWLGVWENNTRAIEFYKKWGFKKFSSHIFRLGTEDQTDYLMKKELL</sequence>
<dbReference type="EC" id="2.3.1.-" evidence="4"/>
<dbReference type="PROSITE" id="PS51186">
    <property type="entry name" value="GNAT"/>
    <property type="match status" value="1"/>
</dbReference>
<dbReference type="GO" id="GO:0016746">
    <property type="term" value="F:acyltransferase activity"/>
    <property type="evidence" value="ECO:0007669"/>
    <property type="project" value="UniProtKB-KW"/>
</dbReference>
<dbReference type="RefSeq" id="WP_302038585.1">
    <property type="nucleotide sequence ID" value="NZ_JAUKPO010000008.1"/>
</dbReference>
<dbReference type="Gene3D" id="3.40.630.30">
    <property type="match status" value="1"/>
</dbReference>
<evidence type="ECO:0000313" key="4">
    <source>
        <dbReference type="EMBL" id="MDO1447781.1"/>
    </source>
</evidence>
<proteinExistence type="predicted"/>
<dbReference type="InterPro" id="IPR016181">
    <property type="entry name" value="Acyl_CoA_acyltransferase"/>
</dbReference>
<reference evidence="4" key="1">
    <citation type="submission" date="2023-07" db="EMBL/GenBank/DDBJ databases">
        <title>The genome sequence of Rhodocytophaga aerolata KACC 12507.</title>
        <authorList>
            <person name="Zhang X."/>
        </authorList>
    </citation>
    <scope>NUCLEOTIDE SEQUENCE</scope>
    <source>
        <strain evidence="4">KACC 12507</strain>
    </source>
</reference>
<comment type="caution">
    <text evidence="4">The sequence shown here is derived from an EMBL/GenBank/DDBJ whole genome shotgun (WGS) entry which is preliminary data.</text>
</comment>
<evidence type="ECO:0000313" key="5">
    <source>
        <dbReference type="Proteomes" id="UP001168528"/>
    </source>
</evidence>
<evidence type="ECO:0000256" key="2">
    <source>
        <dbReference type="ARBA" id="ARBA00023315"/>
    </source>
</evidence>
<keyword evidence="5" id="KW-1185">Reference proteome</keyword>
<organism evidence="4 5">
    <name type="scientific">Rhodocytophaga aerolata</name>
    <dbReference type="NCBI Taxonomy" id="455078"/>
    <lineage>
        <taxon>Bacteria</taxon>
        <taxon>Pseudomonadati</taxon>
        <taxon>Bacteroidota</taxon>
        <taxon>Cytophagia</taxon>
        <taxon>Cytophagales</taxon>
        <taxon>Rhodocytophagaceae</taxon>
        <taxon>Rhodocytophaga</taxon>
    </lineage>
</organism>
<dbReference type="PANTHER" id="PTHR42919">
    <property type="entry name" value="N-ALPHA-ACETYLTRANSFERASE"/>
    <property type="match status" value="1"/>
</dbReference>
<dbReference type="SUPFAM" id="SSF55729">
    <property type="entry name" value="Acyl-CoA N-acyltransferases (Nat)"/>
    <property type="match status" value="1"/>
</dbReference>
<dbReference type="Proteomes" id="UP001168528">
    <property type="component" value="Unassembled WGS sequence"/>
</dbReference>
<name>A0ABT8R6P7_9BACT</name>
<dbReference type="InterPro" id="IPR051556">
    <property type="entry name" value="N-term/lysine_N-AcTrnsfr"/>
</dbReference>